<dbReference type="InterPro" id="IPR000620">
    <property type="entry name" value="EamA_dom"/>
</dbReference>
<dbReference type="eggNOG" id="COG0697">
    <property type="taxonomic scope" value="Bacteria"/>
</dbReference>
<dbReference type="GO" id="GO:0016020">
    <property type="term" value="C:membrane"/>
    <property type="evidence" value="ECO:0007669"/>
    <property type="project" value="InterPro"/>
</dbReference>
<keyword evidence="1" id="KW-0472">Membrane</keyword>
<dbReference type="GO" id="GO:0004750">
    <property type="term" value="F:D-ribulose-phosphate 3-epimerase activity"/>
    <property type="evidence" value="ECO:0007669"/>
    <property type="project" value="UniProtKB-EC"/>
</dbReference>
<name>U2XUJ5_9PROT</name>
<comment type="caution">
    <text evidence="3">The sequence shown here is derived from an EMBL/GenBank/DDBJ whole genome shotgun (WGS) entry which is preliminary data.</text>
</comment>
<proteinExistence type="predicted"/>
<evidence type="ECO:0000259" key="2">
    <source>
        <dbReference type="Pfam" id="PF00892"/>
    </source>
</evidence>
<keyword evidence="1" id="KW-1133">Transmembrane helix</keyword>
<dbReference type="Pfam" id="PF00892">
    <property type="entry name" value="EamA"/>
    <property type="match status" value="1"/>
</dbReference>
<gene>
    <name evidence="3" type="primary">cbbE</name>
    <name evidence="3" type="ORF">RS24_01409</name>
</gene>
<dbReference type="AlphaFoldDB" id="U2XUJ5"/>
<feature type="transmembrane region" description="Helical" evidence="1">
    <location>
        <begin position="108"/>
        <end position="141"/>
    </location>
</feature>
<feature type="transmembrane region" description="Helical" evidence="1">
    <location>
        <begin position="283"/>
        <end position="299"/>
    </location>
</feature>
<accession>U2XUJ5</accession>
<dbReference type="InterPro" id="IPR037185">
    <property type="entry name" value="EmrE-like"/>
</dbReference>
<evidence type="ECO:0000313" key="3">
    <source>
        <dbReference type="EMBL" id="ERL46411.1"/>
    </source>
</evidence>
<evidence type="ECO:0000313" key="4">
    <source>
        <dbReference type="Proteomes" id="UP000016762"/>
    </source>
</evidence>
<feature type="transmembrane region" description="Helical" evidence="1">
    <location>
        <begin position="194"/>
        <end position="216"/>
    </location>
</feature>
<feature type="transmembrane region" description="Helical" evidence="1">
    <location>
        <begin position="228"/>
        <end position="253"/>
    </location>
</feature>
<dbReference type="EMBL" id="AWXE01000004">
    <property type="protein sequence ID" value="ERL46411.1"/>
    <property type="molecule type" value="Genomic_DNA"/>
</dbReference>
<sequence length="300" mass="33432">MESIFWVLATFTAAFGQALRSVIQKRYRQELGLYGSAYVRFLFGFPASLLLLILIFQDYDVRALHLPVEFYVWLVPAAIVQILFTIILGKAFEQRNFATSIALSKTDAIQAALFELILLSLVPDIKVVIAISISFLGVYIISLSRNKESAESDWRQKANSVALGLLAGLALGGCSVFFRIAMDYLPFLDVLHRAVLTSFLAVAIQTLIMGAALLIWRKGEFFACLASWRVSFFAGTVAAITTFMWFVAFSLIGVAPVRMLGQVEIIFSMAFGFWFFKEQIGKTEILGIAFIITSVWILLS</sequence>
<dbReference type="SUPFAM" id="SSF103481">
    <property type="entry name" value="Multidrug resistance efflux transporter EmrE"/>
    <property type="match status" value="1"/>
</dbReference>
<keyword evidence="1" id="KW-0812">Transmembrane</keyword>
<keyword evidence="3" id="KW-0413">Isomerase</keyword>
<dbReference type="OrthoDB" id="5243804at2"/>
<dbReference type="Proteomes" id="UP000016762">
    <property type="component" value="Unassembled WGS sequence"/>
</dbReference>
<dbReference type="RefSeq" id="WP_021777389.1">
    <property type="nucleotide sequence ID" value="NZ_AWXE01000004.1"/>
</dbReference>
<feature type="transmembrane region" description="Helical" evidence="1">
    <location>
        <begin position="36"/>
        <end position="56"/>
    </location>
</feature>
<feature type="transmembrane region" description="Helical" evidence="1">
    <location>
        <begin position="161"/>
        <end position="182"/>
    </location>
</feature>
<evidence type="ECO:0000256" key="1">
    <source>
        <dbReference type="SAM" id="Phobius"/>
    </source>
</evidence>
<dbReference type="STRING" id="1397666.RS24_01409"/>
<dbReference type="EC" id="5.1.3.1" evidence="3"/>
<feature type="domain" description="EamA" evidence="2">
    <location>
        <begin position="161"/>
        <end position="299"/>
    </location>
</feature>
<protein>
    <submittedName>
        <fullName evidence="3">Ribulose-phosphate 3-epimerase protein</fullName>
        <ecNumber evidence="3">5.1.3.1</ecNumber>
    </submittedName>
</protein>
<feature type="transmembrane region" description="Helical" evidence="1">
    <location>
        <begin position="68"/>
        <end position="88"/>
    </location>
</feature>
<organism evidence="3 4">
    <name type="scientific">Candidatus Micropelagius thuwalensis</name>
    <dbReference type="NCBI Taxonomy" id="1397666"/>
    <lineage>
        <taxon>Bacteria</taxon>
        <taxon>Pseudomonadati</taxon>
        <taxon>Pseudomonadota</taxon>
        <taxon>Alphaproteobacteria</taxon>
        <taxon>PS1 clade</taxon>
        <taxon>Candidatus Micropelagius</taxon>
    </lineage>
</organism>
<feature type="transmembrane region" description="Helical" evidence="1">
    <location>
        <begin position="259"/>
        <end position="276"/>
    </location>
</feature>
<keyword evidence="4" id="KW-1185">Reference proteome</keyword>
<reference evidence="3 4" key="1">
    <citation type="journal article" date="2014" name="FEMS Microbiol. Ecol.">
        <title>Genomic differentiation among two strains of the PS1 clade isolated from geographically separated marine habitats.</title>
        <authorList>
            <person name="Jimenez-Infante F."/>
            <person name="Ngugi D.K."/>
            <person name="Alam I."/>
            <person name="Rashid M."/>
            <person name="Baalawi W."/>
            <person name="Kamau A.A."/>
            <person name="Bajic V.B."/>
            <person name="Stingl U."/>
        </authorList>
    </citation>
    <scope>NUCLEOTIDE SEQUENCE [LARGE SCALE GENOMIC DNA]</scope>
    <source>
        <strain evidence="3 4">RS24</strain>
    </source>
</reference>